<protein>
    <recommendedName>
        <fullName evidence="5">TBC1 domain family member 8B</fullName>
    </recommendedName>
</protein>
<dbReference type="Gene3D" id="1.10.472.80">
    <property type="entry name" value="Ypt/Rab-GAP domain of gyp1p, domain 3"/>
    <property type="match status" value="1"/>
</dbReference>
<keyword evidence="2" id="KW-0343">GTPase activation</keyword>
<feature type="domain" description="Rab-GAP TBC" evidence="7">
    <location>
        <begin position="481"/>
        <end position="668"/>
    </location>
</feature>
<dbReference type="FunFam" id="1.10.472.80:FF:000023">
    <property type="entry name" value="TBC1 domain family member 8B"/>
    <property type="match status" value="1"/>
</dbReference>
<dbReference type="Gene3D" id="2.30.29.30">
    <property type="entry name" value="Pleckstrin-homology domain (PH domain)/Phosphotyrosine-binding domain (PTB)"/>
    <property type="match status" value="2"/>
</dbReference>
<reference evidence="8" key="1">
    <citation type="journal article" date="2021" name="Genome Biol. Evol.">
        <title>A High-Quality Reference Genome for a Parasitic Bivalve with Doubly Uniparental Inheritance (Bivalvia: Unionida).</title>
        <authorList>
            <person name="Smith C.H."/>
        </authorList>
    </citation>
    <scope>NUCLEOTIDE SEQUENCE</scope>
    <source>
        <strain evidence="8">CHS0354</strain>
    </source>
</reference>
<feature type="compositionally biased region" description="Polar residues" evidence="6">
    <location>
        <begin position="1021"/>
        <end position="1053"/>
    </location>
</feature>
<feature type="region of interest" description="Disordered" evidence="6">
    <location>
        <begin position="1130"/>
        <end position="1163"/>
    </location>
</feature>
<evidence type="ECO:0000313" key="8">
    <source>
        <dbReference type="EMBL" id="KAK3583302.1"/>
    </source>
</evidence>
<name>A0AAE0S111_9BIVA</name>
<dbReference type="Pfam" id="PF00566">
    <property type="entry name" value="RabGAP-TBC"/>
    <property type="match status" value="1"/>
</dbReference>
<feature type="region of interest" description="Disordered" evidence="6">
    <location>
        <begin position="920"/>
        <end position="1002"/>
    </location>
</feature>
<dbReference type="InterPro" id="IPR000195">
    <property type="entry name" value="Rab-GAP-TBC_dom"/>
</dbReference>
<evidence type="ECO:0000256" key="2">
    <source>
        <dbReference type="ARBA" id="ARBA00022468"/>
    </source>
</evidence>
<sequence length="1300" mass="147448">MWVKPDEVLLANALWVTERANPFFVLQKRKGYGGGGFTGLLVGTLDTVLDNKTPPYRILHQTPNSEVSYSVAIANNKIEIFRDWEWLEQNLLQTLGSFENEDESTEFVKCKIESLVANKMVPKEDEEIEDSKTAVRKFRKLFNMPKEEKLVSHYSCSYWKGKVPRQGWMYLSINHLCFYSFLMGKEAKVIIRWTDIMKLERGNNMVFPDSVKVSTREGDHFFSMFFNSGETFRLMEQLANMAMKQLISEGGGFEEDKTMFARTKRRTPKKVSTLKRDLDARSRSDAYRSTFNLPLTEKLDGDIDCVLLTPYNKQHVYARMYLSENYVCIASRVKSLVKVILPMRDIQVVEKVENSVGANVFTNAIVITTKGKMNFMFSQFNERDLILEKISDCLSRQNVPTSPLRRSHSRDPDSGAETVPQDENNVKCQPALVSLFNRRNSDELTAKEAIKEHLWEVHFSEYGRGMCMYRTHRVHELILMGLPDKYRGEIWMLFSGAENEKATHPEYYADLVRQSSGKNTLAAEEIERDLHRSLPEHPAFQSDLGIGALRRVLTAYAWRNPNIGYCQAMNIVTSVLLLYNGEEEAFWLLTAICERMLPDYYNTKVVGALIDQGVFEDLIKQNLPDLYSRLDSLGLLSMISLSWFLTIFLSAMPFDCAVNILDCFFYDGAKVIFQVALTILEHKSAELLDCRDDGEAMTILGCYLENITNRDSSMPNICHTNIMMCSASAGSKQPSIDVTDLIDDSYRQFGHLDNQYIDQLRLKYRLSVVQSIEDSTMRNILRSVSSDTLFQGRELEDLYALFKEEYMTSCYWRTSQQPTDLADKYDPSRPYYDLYKVDIDQFRTMFLSIVPWAKGSRGGVLALRSFRYLDENLDNMINFKEFVHLLGIICKADFTQKMKLLYLLHQPPCLLATDDMDVDSPTSLKSDSAENAVEATDFFDETEEDEEDGVETKTAPDGVIDDIEIPSSNSGLVQSRTEAKAIPQREKTVEAHPGVTSPPRSLDIASSLTYSLPSDSLTGEIPSLTSEISDNTSLSSQNSMPKGENLSSGSPSQLIRWRRKQLKEKTDSKLEFKNILPLNQMQFIQMWKTLYDMFQTHPEEQQLYHAIATVGTLLLEIGEVGKRFHFQKQNSTLEDPDKSSSPSDSGPQNDPAPAGINVPAGQGLSVEGGMSISKVQDEMLKEKVDHMTTSLSGIHVKDKEPNHAMDATESQSKSTLHAEDLPKSADAKQLYSESEASLTVTVGSSSASLTDADWSITFEQFLASMLTEPALVNYFETVTDVTQSVKTLRNRRLRTQTSSV</sequence>
<dbReference type="PANTHER" id="PTHR47666:SF1">
    <property type="entry name" value="PROTEIN VASCULAR ASSOCIATED DEATH 1, CHLOROPLASTIC"/>
    <property type="match status" value="1"/>
</dbReference>
<reference evidence="8" key="2">
    <citation type="journal article" date="2021" name="Genome Biol. Evol.">
        <title>Developing a high-quality reference genome for a parasitic bivalve with doubly uniparental inheritance (Bivalvia: Unionida).</title>
        <authorList>
            <person name="Smith C.H."/>
        </authorList>
    </citation>
    <scope>NUCLEOTIDE SEQUENCE</scope>
    <source>
        <strain evidence="8">CHS0354</strain>
        <tissue evidence="8">Mantle</tissue>
    </source>
</reference>
<feature type="region of interest" description="Disordered" evidence="6">
    <location>
        <begin position="397"/>
        <end position="423"/>
    </location>
</feature>
<dbReference type="Gene3D" id="1.10.238.10">
    <property type="entry name" value="EF-hand"/>
    <property type="match status" value="1"/>
</dbReference>
<gene>
    <name evidence="8" type="ORF">CHS0354_011193</name>
</gene>
<proteinExistence type="predicted"/>
<dbReference type="PANTHER" id="PTHR47666">
    <property type="entry name" value="PROTEIN VASCULAR ASSOCIATED DEATH 1, CHLOROPLASTIC"/>
    <property type="match status" value="1"/>
</dbReference>
<reference evidence="8" key="3">
    <citation type="submission" date="2023-05" db="EMBL/GenBank/DDBJ databases">
        <authorList>
            <person name="Smith C.H."/>
        </authorList>
    </citation>
    <scope>NUCLEOTIDE SEQUENCE</scope>
    <source>
        <strain evidence="8">CHS0354</strain>
        <tissue evidence="8">Mantle</tissue>
    </source>
</reference>
<evidence type="ECO:0000313" key="9">
    <source>
        <dbReference type="Proteomes" id="UP001195483"/>
    </source>
</evidence>
<keyword evidence="3" id="KW-0963">Cytoplasm</keyword>
<dbReference type="SUPFAM" id="SSF47473">
    <property type="entry name" value="EF-hand"/>
    <property type="match status" value="1"/>
</dbReference>
<evidence type="ECO:0000256" key="3">
    <source>
        <dbReference type="ARBA" id="ARBA00022490"/>
    </source>
</evidence>
<dbReference type="SMART" id="SM00568">
    <property type="entry name" value="GRAM"/>
    <property type="match status" value="2"/>
</dbReference>
<dbReference type="GO" id="GO:0005096">
    <property type="term" value="F:GTPase activator activity"/>
    <property type="evidence" value="ECO:0007669"/>
    <property type="project" value="UniProtKB-KW"/>
</dbReference>
<dbReference type="InterPro" id="IPR035969">
    <property type="entry name" value="Rab-GAP_TBC_sf"/>
</dbReference>
<evidence type="ECO:0000259" key="7">
    <source>
        <dbReference type="PROSITE" id="PS50086"/>
    </source>
</evidence>
<dbReference type="SUPFAM" id="SSF47923">
    <property type="entry name" value="Ypt/Rab-GAP domain of gyp1p"/>
    <property type="match status" value="2"/>
</dbReference>
<dbReference type="EMBL" id="JAEAOA010000695">
    <property type="protein sequence ID" value="KAK3583302.1"/>
    <property type="molecule type" value="Genomic_DNA"/>
</dbReference>
<dbReference type="Gene3D" id="1.10.8.270">
    <property type="entry name" value="putative rabgap domain of human tbc1 domain family member 14 like domains"/>
    <property type="match status" value="1"/>
</dbReference>
<feature type="compositionally biased region" description="Basic and acidic residues" evidence="6">
    <location>
        <begin position="977"/>
        <end position="990"/>
    </location>
</feature>
<feature type="region of interest" description="Disordered" evidence="6">
    <location>
        <begin position="1021"/>
        <end position="1054"/>
    </location>
</feature>
<evidence type="ECO:0000256" key="4">
    <source>
        <dbReference type="ARBA" id="ARBA00022737"/>
    </source>
</evidence>
<evidence type="ECO:0000256" key="1">
    <source>
        <dbReference type="ARBA" id="ARBA00004514"/>
    </source>
</evidence>
<organism evidence="8 9">
    <name type="scientific">Potamilus streckersoni</name>
    <dbReference type="NCBI Taxonomy" id="2493646"/>
    <lineage>
        <taxon>Eukaryota</taxon>
        <taxon>Metazoa</taxon>
        <taxon>Spiralia</taxon>
        <taxon>Lophotrochozoa</taxon>
        <taxon>Mollusca</taxon>
        <taxon>Bivalvia</taxon>
        <taxon>Autobranchia</taxon>
        <taxon>Heteroconchia</taxon>
        <taxon>Palaeoheterodonta</taxon>
        <taxon>Unionida</taxon>
        <taxon>Unionoidea</taxon>
        <taxon>Unionidae</taxon>
        <taxon>Ambleminae</taxon>
        <taxon>Lampsilini</taxon>
        <taxon>Potamilus</taxon>
    </lineage>
</organism>
<dbReference type="FunFam" id="1.10.8.270:FF:000002">
    <property type="entry name" value="TBC1 domain family member 9B"/>
    <property type="match status" value="1"/>
</dbReference>
<feature type="compositionally biased region" description="Polar residues" evidence="6">
    <location>
        <begin position="966"/>
        <end position="976"/>
    </location>
</feature>
<dbReference type="InterPro" id="IPR011992">
    <property type="entry name" value="EF-hand-dom_pair"/>
</dbReference>
<dbReference type="InterPro" id="IPR011993">
    <property type="entry name" value="PH-like_dom_sf"/>
</dbReference>
<dbReference type="Proteomes" id="UP001195483">
    <property type="component" value="Unassembled WGS sequence"/>
</dbReference>
<dbReference type="GO" id="GO:0003094">
    <property type="term" value="P:glomerular filtration"/>
    <property type="evidence" value="ECO:0007669"/>
    <property type="project" value="UniProtKB-ARBA"/>
</dbReference>
<dbReference type="InterPro" id="IPR036014">
    <property type="entry name" value="TCB1D9/TCB1D9B_PH-GRAM1"/>
</dbReference>
<feature type="region of interest" description="Disordered" evidence="6">
    <location>
        <begin position="1191"/>
        <end position="1220"/>
    </location>
</feature>
<accession>A0AAE0S111</accession>
<dbReference type="InterPro" id="IPR004182">
    <property type="entry name" value="GRAM"/>
</dbReference>
<feature type="compositionally biased region" description="Acidic residues" evidence="6">
    <location>
        <begin position="937"/>
        <end position="949"/>
    </location>
</feature>
<dbReference type="Pfam" id="PF02893">
    <property type="entry name" value="GRAM"/>
    <property type="match status" value="2"/>
</dbReference>
<dbReference type="PROSITE" id="PS50086">
    <property type="entry name" value="TBC_RABGAP"/>
    <property type="match status" value="1"/>
</dbReference>
<dbReference type="GO" id="GO:0005829">
    <property type="term" value="C:cytosol"/>
    <property type="evidence" value="ECO:0007669"/>
    <property type="project" value="UniProtKB-SubCell"/>
</dbReference>
<dbReference type="FunFam" id="2.30.29.30:FF:000013">
    <property type="entry name" value="Putative TBC1 domain family member 8B"/>
    <property type="match status" value="1"/>
</dbReference>
<dbReference type="CDD" id="cd13351">
    <property type="entry name" value="PH-GRAM1_TCB1D9_TCB1D9B"/>
    <property type="match status" value="1"/>
</dbReference>
<comment type="caution">
    <text evidence="8">The sequence shown here is derived from an EMBL/GenBank/DDBJ whole genome shotgun (WGS) entry which is preliminary data.</text>
</comment>
<evidence type="ECO:0000256" key="6">
    <source>
        <dbReference type="SAM" id="MobiDB-lite"/>
    </source>
</evidence>
<feature type="compositionally biased region" description="Low complexity" evidence="6">
    <location>
        <begin position="1139"/>
        <end position="1151"/>
    </location>
</feature>
<dbReference type="FunFam" id="1.10.238.10:FF:000119">
    <property type="entry name" value="TBC1 domain family member 9"/>
    <property type="match status" value="1"/>
</dbReference>
<dbReference type="SMART" id="SM00164">
    <property type="entry name" value="TBC"/>
    <property type="match status" value="1"/>
</dbReference>
<keyword evidence="4" id="KW-0677">Repeat</keyword>
<evidence type="ECO:0000256" key="5">
    <source>
        <dbReference type="ARBA" id="ARBA00067411"/>
    </source>
</evidence>
<keyword evidence="9" id="KW-1185">Reference proteome</keyword>
<comment type="subcellular location">
    <subcellularLocation>
        <location evidence="1">Cytoplasm</location>
        <location evidence="1">Cytosol</location>
    </subcellularLocation>
</comment>